<evidence type="ECO:0000313" key="3">
    <source>
        <dbReference type="Proteomes" id="UP000676456"/>
    </source>
</evidence>
<feature type="transmembrane region" description="Helical" evidence="1">
    <location>
        <begin position="57"/>
        <end position="79"/>
    </location>
</feature>
<feature type="transmembrane region" description="Helical" evidence="1">
    <location>
        <begin position="222"/>
        <end position="240"/>
    </location>
</feature>
<feature type="transmembrane region" description="Helical" evidence="1">
    <location>
        <begin position="28"/>
        <end position="45"/>
    </location>
</feature>
<proteinExistence type="predicted"/>
<gene>
    <name evidence="2" type="ORF">KHA91_11400</name>
</gene>
<comment type="caution">
    <text evidence="2">The sequence shown here is derived from an EMBL/GenBank/DDBJ whole genome shotgun (WGS) entry which is preliminary data.</text>
</comment>
<feature type="transmembrane region" description="Helical" evidence="1">
    <location>
        <begin position="382"/>
        <end position="399"/>
    </location>
</feature>
<evidence type="ECO:0000313" key="2">
    <source>
        <dbReference type="EMBL" id="MBS4223348.1"/>
    </source>
</evidence>
<feature type="transmembrane region" description="Helical" evidence="1">
    <location>
        <begin position="6"/>
        <end position="21"/>
    </location>
</feature>
<keyword evidence="1" id="KW-0472">Membrane</keyword>
<sequence length="429" mass="49466">MSIVLALSQLVSIIVIIIYEFKRKFLSIFLWATLLIMFGIPHFLSEILRQSKYDNDTMIQASIFVTLFNLVYLFIRIFLSKSRFKKKYSQIKKKEYIVNDYIDNRISRYLFAILCVSMVVFGIVVFINFGSILNVSWGGLYVLNRDTGIWNPLRYIYFIFFASAGVCLVFKENKSKLLFIISVVLILFYGLLSGNRTNILPLLLVFIIPLVFKSEKRFSIKAIVGLSLLGAFSVYLVYFIKLNRIYGGFYATLSSIDFSTMNVLVLDMILNGEGELGLRNAFYHFIDNNNQFPNFNEGHTYRRLLFIAIPTSLSFGLKPPDFAISMGSAWINDFSNNNYSMHPTLYGDVFGNFWWLGIFMGIYWAIFAYVIDKIVDRRNPSIKNVLLVLGGSMYIIIARGSIYNAVFIAFISCLLIFGVYFLSKLRFEK</sequence>
<organism evidence="2 3">
    <name type="scientific">Lederbergia citrea</name>
    <dbReference type="NCBI Taxonomy" id="2833581"/>
    <lineage>
        <taxon>Bacteria</taxon>
        <taxon>Bacillati</taxon>
        <taxon>Bacillota</taxon>
        <taxon>Bacilli</taxon>
        <taxon>Bacillales</taxon>
        <taxon>Bacillaceae</taxon>
        <taxon>Lederbergia</taxon>
    </lineage>
</organism>
<evidence type="ECO:0000256" key="1">
    <source>
        <dbReference type="SAM" id="Phobius"/>
    </source>
</evidence>
<dbReference type="Proteomes" id="UP000676456">
    <property type="component" value="Unassembled WGS sequence"/>
</dbReference>
<keyword evidence="3" id="KW-1185">Reference proteome</keyword>
<name>A0A942Z394_9BACI</name>
<feature type="transmembrane region" description="Helical" evidence="1">
    <location>
        <begin position="109"/>
        <end position="133"/>
    </location>
</feature>
<feature type="transmembrane region" description="Helical" evidence="1">
    <location>
        <begin position="153"/>
        <end position="170"/>
    </location>
</feature>
<dbReference type="AlphaFoldDB" id="A0A942Z394"/>
<dbReference type="RefSeq" id="WP_213098367.1">
    <property type="nucleotide sequence ID" value="NZ_JAGYPN010000002.1"/>
</dbReference>
<dbReference type="EMBL" id="JAGYPN010000002">
    <property type="protein sequence ID" value="MBS4223348.1"/>
    <property type="molecule type" value="Genomic_DNA"/>
</dbReference>
<keyword evidence="1" id="KW-1133">Transmembrane helix</keyword>
<feature type="transmembrane region" description="Helical" evidence="1">
    <location>
        <begin position="405"/>
        <end position="423"/>
    </location>
</feature>
<accession>A0A942Z394</accession>
<reference evidence="2 3" key="1">
    <citation type="submission" date="2021-05" db="EMBL/GenBank/DDBJ databases">
        <title>Novel Bacillus species.</title>
        <authorList>
            <person name="Liu G."/>
        </authorList>
    </citation>
    <scope>NUCLEOTIDE SEQUENCE [LARGE SCALE GENOMIC DNA]</scope>
    <source>
        <strain evidence="2 3">FJAT-49682</strain>
    </source>
</reference>
<feature type="transmembrane region" description="Helical" evidence="1">
    <location>
        <begin position="177"/>
        <end position="193"/>
    </location>
</feature>
<protein>
    <submittedName>
        <fullName evidence="2">Oligosaccharide repeat unit polymerase</fullName>
    </submittedName>
</protein>
<keyword evidence="1" id="KW-0812">Transmembrane</keyword>
<feature type="transmembrane region" description="Helical" evidence="1">
    <location>
        <begin position="353"/>
        <end position="370"/>
    </location>
</feature>